<keyword evidence="3" id="KW-0274">FAD</keyword>
<evidence type="ECO:0000256" key="4">
    <source>
        <dbReference type="ARBA" id="ARBA00022857"/>
    </source>
</evidence>
<feature type="transmembrane region" description="Helical" evidence="6">
    <location>
        <begin position="496"/>
        <end position="516"/>
    </location>
</feature>
<evidence type="ECO:0000256" key="3">
    <source>
        <dbReference type="ARBA" id="ARBA00022827"/>
    </source>
</evidence>
<keyword evidence="5" id="KW-0520">NAD</keyword>
<keyword evidence="9" id="KW-1185">Reference proteome</keyword>
<dbReference type="Gene3D" id="3.50.50.60">
    <property type="entry name" value="FAD/NAD(P)-binding domain"/>
    <property type="match status" value="2"/>
</dbReference>
<sequence>MTEKNYEPFSTNIDFSNYDHIVIGSGIGGLTTATWLAKAGKKVAVLERHYVPGGFTHSFKRKQGFQWDVGVHYVGNLDKKESLLGMFNFITDRQLKWEFMGDIYDVVYVGDKKYEFRAGKENFRKQLIEYFPEDEQAIDNYLSLIEKANKRGALFFFEKVFEPWLSKSLGWIIRKRYAQYSQKTTSNVLHELTSNKLLIAVLCGQCGNYGLSPKYSSFGAHAMVISHFMEGGYYPIGGADQISYKTIDVLNKLGGKVFINADVQEIITKNNKVTGIKVDNTVINCTSVISNVGVNNTFNQLLSEKAKHHCKFNIKDVKPATGHMCLYIGLNKSSADLNLPKHNVWYYAHENTDELIEKTTLSEAPNNFAYISFPSAKDPEWDINNDQKSTIQAMSVGHYNWFSEYENQPWMKRELAYKKLKADFETTMLNRLYHLFPQLKGHVIETEVSTPLSTKHFSNYKHGEIYGLEHTPERFKLPFLRPKTKIKGLKLVGQDITLVGVSGAMLSGILCATAILKMKSRHLFKDIKNFQDS</sequence>
<protein>
    <submittedName>
        <fullName evidence="8">NAD(P)/FAD-dependent oxidoreductase</fullName>
    </submittedName>
</protein>
<keyword evidence="6" id="KW-0812">Transmembrane</keyword>
<accession>A0ABT8WZ37</accession>
<keyword evidence="6" id="KW-1133">Transmembrane helix</keyword>
<evidence type="ECO:0000256" key="6">
    <source>
        <dbReference type="SAM" id="Phobius"/>
    </source>
</evidence>
<gene>
    <name evidence="8" type="ORF">Q4Q39_05915</name>
</gene>
<keyword evidence="2" id="KW-0732">Signal</keyword>
<dbReference type="EMBL" id="JAUOEM010000002">
    <property type="protein sequence ID" value="MDO5986939.1"/>
    <property type="molecule type" value="Genomic_DNA"/>
</dbReference>
<dbReference type="InterPro" id="IPR052206">
    <property type="entry name" value="Retinol_saturase"/>
</dbReference>
<dbReference type="Proteomes" id="UP001176891">
    <property type="component" value="Unassembled WGS sequence"/>
</dbReference>
<evidence type="ECO:0000256" key="2">
    <source>
        <dbReference type="ARBA" id="ARBA00022729"/>
    </source>
</evidence>
<feature type="domain" description="Amine oxidase" evidence="7">
    <location>
        <begin position="27"/>
        <end position="295"/>
    </location>
</feature>
<dbReference type="InterPro" id="IPR036188">
    <property type="entry name" value="FAD/NAD-bd_sf"/>
</dbReference>
<evidence type="ECO:0000259" key="7">
    <source>
        <dbReference type="Pfam" id="PF01593"/>
    </source>
</evidence>
<evidence type="ECO:0000256" key="5">
    <source>
        <dbReference type="ARBA" id="ARBA00023027"/>
    </source>
</evidence>
<evidence type="ECO:0000313" key="8">
    <source>
        <dbReference type="EMBL" id="MDO5986939.1"/>
    </source>
</evidence>
<evidence type="ECO:0000256" key="1">
    <source>
        <dbReference type="ARBA" id="ARBA00022630"/>
    </source>
</evidence>
<dbReference type="InterPro" id="IPR002937">
    <property type="entry name" value="Amino_oxidase"/>
</dbReference>
<name>A0ABT8WZ37_9FLAO</name>
<keyword evidence="6" id="KW-0472">Membrane</keyword>
<dbReference type="RefSeq" id="WP_303281484.1">
    <property type="nucleotide sequence ID" value="NZ_BAABCZ010000005.1"/>
</dbReference>
<keyword evidence="1" id="KW-0285">Flavoprotein</keyword>
<evidence type="ECO:0000313" key="9">
    <source>
        <dbReference type="Proteomes" id="UP001176891"/>
    </source>
</evidence>
<reference evidence="8" key="1">
    <citation type="submission" date="2023-07" db="EMBL/GenBank/DDBJ databases">
        <title>Two novel species in the genus Flavivirga.</title>
        <authorList>
            <person name="Kwon K."/>
        </authorList>
    </citation>
    <scope>NUCLEOTIDE SEQUENCE</scope>
    <source>
        <strain evidence="8">KACC 14157</strain>
    </source>
</reference>
<dbReference type="PANTHER" id="PTHR46091">
    <property type="entry name" value="BLR7054 PROTEIN"/>
    <property type="match status" value="1"/>
</dbReference>
<dbReference type="SUPFAM" id="SSF51905">
    <property type="entry name" value="FAD/NAD(P)-binding domain"/>
    <property type="match status" value="1"/>
</dbReference>
<proteinExistence type="predicted"/>
<dbReference type="PANTHER" id="PTHR46091:SF3">
    <property type="entry name" value="AMINE OXIDASE DOMAIN-CONTAINING PROTEIN"/>
    <property type="match status" value="1"/>
</dbReference>
<comment type="caution">
    <text evidence="8">The sequence shown here is derived from an EMBL/GenBank/DDBJ whole genome shotgun (WGS) entry which is preliminary data.</text>
</comment>
<keyword evidence="4" id="KW-0521">NADP</keyword>
<dbReference type="Pfam" id="PF01593">
    <property type="entry name" value="Amino_oxidase"/>
    <property type="match status" value="1"/>
</dbReference>
<organism evidence="8 9">
    <name type="scientific">Flavivirga amylovorans</name>
    <dbReference type="NCBI Taxonomy" id="870486"/>
    <lineage>
        <taxon>Bacteria</taxon>
        <taxon>Pseudomonadati</taxon>
        <taxon>Bacteroidota</taxon>
        <taxon>Flavobacteriia</taxon>
        <taxon>Flavobacteriales</taxon>
        <taxon>Flavobacteriaceae</taxon>
        <taxon>Flavivirga</taxon>
    </lineage>
</organism>